<protein>
    <submittedName>
        <fullName evidence="2">Uncharacterized protein</fullName>
    </submittedName>
</protein>
<dbReference type="AlphaFoldDB" id="A0A5B0PVQ4"/>
<proteinExistence type="predicted"/>
<dbReference type="Proteomes" id="UP000325313">
    <property type="component" value="Unassembled WGS sequence"/>
</dbReference>
<comment type="caution">
    <text evidence="2">The sequence shown here is derived from an EMBL/GenBank/DDBJ whole genome shotgun (WGS) entry which is preliminary data.</text>
</comment>
<accession>A0A5B0PVQ4</accession>
<dbReference type="Proteomes" id="UP000324748">
    <property type="component" value="Unassembled WGS sequence"/>
</dbReference>
<sequence length="102" mass="10761">MDPATATKTLTGSPSHPRMQLIKGLAQVVMAARVGGVDGGAIATLACFQLEVIQQEKKSGPGLVLHSTLHQNQDRIPSKNTSVSLKPLLLLNSSISFQSQSL</sequence>
<organism evidence="2 4">
    <name type="scientific">Puccinia graminis f. sp. tritici</name>
    <dbReference type="NCBI Taxonomy" id="56615"/>
    <lineage>
        <taxon>Eukaryota</taxon>
        <taxon>Fungi</taxon>
        <taxon>Dikarya</taxon>
        <taxon>Basidiomycota</taxon>
        <taxon>Pucciniomycotina</taxon>
        <taxon>Pucciniomycetes</taxon>
        <taxon>Pucciniales</taxon>
        <taxon>Pucciniaceae</taxon>
        <taxon>Puccinia</taxon>
    </lineage>
</organism>
<dbReference type="EMBL" id="VSWC01000067">
    <property type="protein sequence ID" value="KAA1096137.1"/>
    <property type="molecule type" value="Genomic_DNA"/>
</dbReference>
<keyword evidence="3" id="KW-1185">Reference proteome</keyword>
<reference evidence="3 4" key="1">
    <citation type="submission" date="2019-05" db="EMBL/GenBank/DDBJ databases">
        <title>Emergence of the Ug99 lineage of the wheat stem rust pathogen through somatic hybridization.</title>
        <authorList>
            <person name="Li F."/>
            <person name="Upadhyaya N.M."/>
            <person name="Sperschneider J."/>
            <person name="Matny O."/>
            <person name="Nguyen-Phuc H."/>
            <person name="Mago R."/>
            <person name="Raley C."/>
            <person name="Miller M.E."/>
            <person name="Silverstein K.A.T."/>
            <person name="Henningsen E."/>
            <person name="Hirsch C.D."/>
            <person name="Visser B."/>
            <person name="Pretorius Z.A."/>
            <person name="Steffenson B.J."/>
            <person name="Schwessinger B."/>
            <person name="Dodds P.N."/>
            <person name="Figueroa M."/>
        </authorList>
    </citation>
    <scope>NUCLEOTIDE SEQUENCE [LARGE SCALE GENOMIC DNA]</scope>
    <source>
        <strain evidence="1">21-0</strain>
        <strain evidence="2 4">Ug99</strain>
    </source>
</reference>
<evidence type="ECO:0000313" key="1">
    <source>
        <dbReference type="EMBL" id="KAA1096137.1"/>
    </source>
</evidence>
<gene>
    <name evidence="1" type="ORF">PGT21_005975</name>
    <name evidence="2" type="ORF">PGTUg99_006829</name>
</gene>
<evidence type="ECO:0000313" key="3">
    <source>
        <dbReference type="Proteomes" id="UP000324748"/>
    </source>
</evidence>
<evidence type="ECO:0000313" key="4">
    <source>
        <dbReference type="Proteomes" id="UP000325313"/>
    </source>
</evidence>
<evidence type="ECO:0000313" key="2">
    <source>
        <dbReference type="EMBL" id="KAA1104890.1"/>
    </source>
</evidence>
<name>A0A5B0PVQ4_PUCGR</name>
<dbReference type="EMBL" id="VDEP01000315">
    <property type="protein sequence ID" value="KAA1104890.1"/>
    <property type="molecule type" value="Genomic_DNA"/>
</dbReference>